<keyword evidence="5" id="KW-1185">Reference proteome</keyword>
<evidence type="ECO:0000256" key="2">
    <source>
        <dbReference type="ARBA" id="ARBA00022690"/>
    </source>
</evidence>
<dbReference type="EMBL" id="CAKOGP040002025">
    <property type="protein sequence ID" value="CAJ1959890.1"/>
    <property type="molecule type" value="Genomic_DNA"/>
</dbReference>
<keyword evidence="2" id="KW-0646">Protease inhibitor</keyword>
<name>A0AAD2G1Y0_9STRA</name>
<protein>
    <submittedName>
        <fullName evidence="4">Uncharacterized protein</fullName>
    </submittedName>
</protein>
<dbReference type="Gene3D" id="3.30.10.10">
    <property type="entry name" value="Trypsin Inhibitor V, subunit A"/>
    <property type="match status" value="1"/>
</dbReference>
<dbReference type="PROSITE" id="PS00285">
    <property type="entry name" value="POTATO_INHIBITOR"/>
    <property type="match status" value="1"/>
</dbReference>
<organism evidence="4 5">
    <name type="scientific">Cylindrotheca closterium</name>
    <dbReference type="NCBI Taxonomy" id="2856"/>
    <lineage>
        <taxon>Eukaryota</taxon>
        <taxon>Sar</taxon>
        <taxon>Stramenopiles</taxon>
        <taxon>Ochrophyta</taxon>
        <taxon>Bacillariophyta</taxon>
        <taxon>Bacillariophyceae</taxon>
        <taxon>Bacillariophycidae</taxon>
        <taxon>Bacillariales</taxon>
        <taxon>Bacillariaceae</taxon>
        <taxon>Cylindrotheca</taxon>
    </lineage>
</organism>
<evidence type="ECO:0000313" key="5">
    <source>
        <dbReference type="Proteomes" id="UP001295423"/>
    </source>
</evidence>
<dbReference type="GO" id="GO:0009611">
    <property type="term" value="P:response to wounding"/>
    <property type="evidence" value="ECO:0007669"/>
    <property type="project" value="InterPro"/>
</dbReference>
<dbReference type="SUPFAM" id="SSF54654">
    <property type="entry name" value="CI-2 family of serine protease inhibitors"/>
    <property type="match status" value="1"/>
</dbReference>
<comment type="caution">
    <text evidence="4">The sequence shown here is derived from an EMBL/GenBank/DDBJ whole genome shotgun (WGS) entry which is preliminary data.</text>
</comment>
<dbReference type="Proteomes" id="UP001295423">
    <property type="component" value="Unassembled WGS sequence"/>
</dbReference>
<dbReference type="InterPro" id="IPR000864">
    <property type="entry name" value="Prot_inh_pot1"/>
</dbReference>
<evidence type="ECO:0000313" key="4">
    <source>
        <dbReference type="EMBL" id="CAJ1959890.1"/>
    </source>
</evidence>
<evidence type="ECO:0000256" key="1">
    <source>
        <dbReference type="ARBA" id="ARBA00008210"/>
    </source>
</evidence>
<keyword evidence="3" id="KW-0722">Serine protease inhibitor</keyword>
<evidence type="ECO:0000256" key="3">
    <source>
        <dbReference type="ARBA" id="ARBA00022900"/>
    </source>
</evidence>
<dbReference type="InterPro" id="IPR036354">
    <property type="entry name" value="Prot_inh_pot1_sf"/>
</dbReference>
<sequence length="120" mass="13625">MIATAQMNYSSTMDKVVTSVDLRKGKKTNKAMRDLWGLSSAHHRRPTMAEDGSIAKSYWPELVGSRVDEAKQLLTRNQPYLLIEVVGLDHTDDLTMEYHAQRVQLFVDDMDVIIYAPQIG</sequence>
<accession>A0AAD2G1Y0</accession>
<reference evidence="4" key="1">
    <citation type="submission" date="2023-08" db="EMBL/GenBank/DDBJ databases">
        <authorList>
            <person name="Audoor S."/>
            <person name="Bilcke G."/>
        </authorList>
    </citation>
    <scope>NUCLEOTIDE SEQUENCE</scope>
</reference>
<dbReference type="AlphaFoldDB" id="A0AAD2G1Y0"/>
<dbReference type="Pfam" id="PF00280">
    <property type="entry name" value="potato_inhibit"/>
    <property type="match status" value="1"/>
</dbReference>
<proteinExistence type="inferred from homology"/>
<gene>
    <name evidence="4" type="ORF">CYCCA115_LOCUS18309</name>
</gene>
<dbReference type="GO" id="GO:0004867">
    <property type="term" value="F:serine-type endopeptidase inhibitor activity"/>
    <property type="evidence" value="ECO:0007669"/>
    <property type="project" value="UniProtKB-KW"/>
</dbReference>
<comment type="similarity">
    <text evidence="1">Belongs to the protease inhibitor I13 (potato type I serine protease inhibitor) family.</text>
</comment>